<dbReference type="KEGG" id="age:AA314_01398"/>
<reference evidence="1 2" key="1">
    <citation type="submission" date="2015-05" db="EMBL/GenBank/DDBJ databases">
        <title>Genome assembly of Archangium gephyra DSM 2261.</title>
        <authorList>
            <person name="Sharma G."/>
            <person name="Subramanian S."/>
        </authorList>
    </citation>
    <scope>NUCLEOTIDE SEQUENCE [LARGE SCALE GENOMIC DNA]</scope>
    <source>
        <strain evidence="1 2">DSM 2261</strain>
    </source>
</reference>
<organism evidence="1 2">
    <name type="scientific">Archangium gephyra</name>
    <dbReference type="NCBI Taxonomy" id="48"/>
    <lineage>
        <taxon>Bacteria</taxon>
        <taxon>Pseudomonadati</taxon>
        <taxon>Myxococcota</taxon>
        <taxon>Myxococcia</taxon>
        <taxon>Myxococcales</taxon>
        <taxon>Cystobacterineae</taxon>
        <taxon>Archangiaceae</taxon>
        <taxon>Archangium</taxon>
    </lineage>
</organism>
<protein>
    <submittedName>
        <fullName evidence="1">Uncharacterized protein</fullName>
    </submittedName>
</protein>
<gene>
    <name evidence="1" type="ORF">AA314_01398</name>
</gene>
<name>A0AAC8TBH4_9BACT</name>
<accession>A0AAC8TBH4</accession>
<dbReference type="EMBL" id="CP011509">
    <property type="protein sequence ID" value="AKI99771.1"/>
    <property type="molecule type" value="Genomic_DNA"/>
</dbReference>
<dbReference type="AlphaFoldDB" id="A0AAC8TBH4"/>
<evidence type="ECO:0000313" key="1">
    <source>
        <dbReference type="EMBL" id="AKI99771.1"/>
    </source>
</evidence>
<sequence length="39" mass="4438">MSFVDEEVQGVDRFKLGAVYDSERVRVRTWPGLIAGIQI</sequence>
<dbReference type="Proteomes" id="UP000035579">
    <property type="component" value="Chromosome"/>
</dbReference>
<proteinExistence type="predicted"/>
<evidence type="ECO:0000313" key="2">
    <source>
        <dbReference type="Proteomes" id="UP000035579"/>
    </source>
</evidence>